<dbReference type="InterPro" id="IPR002525">
    <property type="entry name" value="Transp_IS110-like_N"/>
</dbReference>
<dbReference type="GO" id="GO:0003677">
    <property type="term" value="F:DNA binding"/>
    <property type="evidence" value="ECO:0007669"/>
    <property type="project" value="InterPro"/>
</dbReference>
<reference evidence="2" key="1">
    <citation type="submission" date="2022-03" db="EMBL/GenBank/DDBJ databases">
        <title>Draft Genome Sequence of Firmicute Strain S0AB, a Heterotrophic Iron/Sulfur-Oxidizing Extreme Acidophile.</title>
        <authorList>
            <person name="Vergara E."/>
            <person name="Pakostova E."/>
            <person name="Johnson D.B."/>
            <person name="Holmes D.S."/>
        </authorList>
    </citation>
    <scope>NUCLEOTIDE SEQUENCE</scope>
    <source>
        <strain evidence="2">S0AB</strain>
    </source>
</reference>
<evidence type="ECO:0000313" key="3">
    <source>
        <dbReference type="Proteomes" id="UP001139263"/>
    </source>
</evidence>
<keyword evidence="3" id="KW-1185">Reference proteome</keyword>
<evidence type="ECO:0000313" key="2">
    <source>
        <dbReference type="EMBL" id="MCI0184399.1"/>
    </source>
</evidence>
<protein>
    <recommendedName>
        <fullName evidence="1">Transposase IS110-like N-terminal domain-containing protein</fullName>
    </recommendedName>
</protein>
<organism evidence="2 3">
    <name type="scientific">Sulfoacidibacillus ferrooxidans</name>
    <dbReference type="NCBI Taxonomy" id="2005001"/>
    <lineage>
        <taxon>Bacteria</taxon>
        <taxon>Bacillati</taxon>
        <taxon>Bacillota</taxon>
        <taxon>Bacilli</taxon>
        <taxon>Bacillales</taxon>
        <taxon>Alicyclobacillaceae</taxon>
        <taxon>Sulfoacidibacillus</taxon>
    </lineage>
</organism>
<dbReference type="GO" id="GO:0006313">
    <property type="term" value="P:DNA transposition"/>
    <property type="evidence" value="ECO:0007669"/>
    <property type="project" value="InterPro"/>
</dbReference>
<dbReference type="RefSeq" id="WP_241716038.1">
    <property type="nucleotide sequence ID" value="NZ_JALBUF010000013.1"/>
</dbReference>
<dbReference type="GO" id="GO:0004803">
    <property type="term" value="F:transposase activity"/>
    <property type="evidence" value="ECO:0007669"/>
    <property type="project" value="InterPro"/>
</dbReference>
<accession>A0A9X1VBG7</accession>
<name>A0A9X1VBG7_9BACL</name>
<gene>
    <name evidence="2" type="ORF">MM817_02696</name>
</gene>
<dbReference type="Pfam" id="PF01548">
    <property type="entry name" value="DEDD_Tnp_IS110"/>
    <property type="match status" value="1"/>
</dbReference>
<comment type="caution">
    <text evidence="2">The sequence shown here is derived from an EMBL/GenBank/DDBJ whole genome shotgun (WGS) entry which is preliminary data.</text>
</comment>
<dbReference type="Proteomes" id="UP001139263">
    <property type="component" value="Unassembled WGS sequence"/>
</dbReference>
<feature type="domain" description="Transposase IS110-like N-terminal" evidence="1">
    <location>
        <begin position="42"/>
        <end position="102"/>
    </location>
</feature>
<proteinExistence type="predicted"/>
<sequence length="145" mass="16507">MTEEEVRLRSRPNGIRVIPAIAGHELPCMVVAPSLIPVRQGDRVKTDRLDALRLAQLFRAGELVPVFVPSEDNASLRDLVWAREDGIEDRLRARHRLSKFLVRHDRRPKSRLLPWGVHAQTLARRAEMGRSARTSCISRVLAPPR</sequence>
<evidence type="ECO:0000259" key="1">
    <source>
        <dbReference type="Pfam" id="PF01548"/>
    </source>
</evidence>
<dbReference type="EMBL" id="JALBUF010000013">
    <property type="protein sequence ID" value="MCI0184399.1"/>
    <property type="molecule type" value="Genomic_DNA"/>
</dbReference>
<dbReference type="AlphaFoldDB" id="A0A9X1VBG7"/>